<feature type="repeat" description="ARM" evidence="1">
    <location>
        <begin position="249"/>
        <end position="296"/>
    </location>
</feature>
<evidence type="ECO:0000256" key="2">
    <source>
        <dbReference type="SAM" id="MobiDB-lite"/>
    </source>
</evidence>
<sequence length="390" mass="41122">MLPRENGSGESPNSAPSEEEHPILIFSGVGEHASPEPPPDYDVFHQRVLAEDWDRVCQPTTLVGLLKNPAVTSNPEALIEVANVIAIVSQNPNFGARLRSALGQAGVVVPLTRLFIENSPSATSRVLVIGHILNAVVSLCANHPQNQAAFGREGIVAPLTALLGTIPDINTLPGELVEPVLVAISHLSSDPDNRAAFGEPAVIDSLVRIVASAADPARATDPVVARALLSAVSQLALDPHNRASFGRTAMIPQLVRLLVSNQALATHPIVAEAFFSAIDHLAYRSPQNQTVFRQAGIVPVLADLLVAGRLGPATRSLLGAIVKLTDACPENGAAFLGTRLLDRLRAAPQVRPGPGGPPPPPDPRPARPPIFQPLAPAQLADELEQLFRGQ</sequence>
<reference evidence="3" key="1">
    <citation type="journal article" date="2022" name="bioRxiv">
        <title>Genomics of Preaxostyla Flagellates Illuminates Evolutionary Transitions and the Path Towards Mitochondrial Loss.</title>
        <authorList>
            <person name="Novak L.V.F."/>
            <person name="Treitli S.C."/>
            <person name="Pyrih J."/>
            <person name="Halakuc P."/>
            <person name="Pipaliya S.V."/>
            <person name="Vacek V."/>
            <person name="Brzon O."/>
            <person name="Soukal P."/>
            <person name="Eme L."/>
            <person name="Dacks J.B."/>
            <person name="Karnkowska A."/>
            <person name="Elias M."/>
            <person name="Hampl V."/>
        </authorList>
    </citation>
    <scope>NUCLEOTIDE SEQUENCE</scope>
    <source>
        <strain evidence="3">RCP-MX</strain>
    </source>
</reference>
<feature type="region of interest" description="Disordered" evidence="2">
    <location>
        <begin position="347"/>
        <end position="372"/>
    </location>
</feature>
<dbReference type="SUPFAM" id="SSF48371">
    <property type="entry name" value="ARM repeat"/>
    <property type="match status" value="1"/>
</dbReference>
<dbReference type="SMART" id="SM00185">
    <property type="entry name" value="ARM"/>
    <property type="match status" value="4"/>
</dbReference>
<dbReference type="PANTHER" id="PTHR23315">
    <property type="entry name" value="U BOX DOMAIN-CONTAINING"/>
    <property type="match status" value="1"/>
</dbReference>
<dbReference type="InterPro" id="IPR016024">
    <property type="entry name" value="ARM-type_fold"/>
</dbReference>
<evidence type="ECO:0000313" key="3">
    <source>
        <dbReference type="EMBL" id="KAJ4454978.1"/>
    </source>
</evidence>
<comment type="caution">
    <text evidence="3">The sequence shown here is derived from an EMBL/GenBank/DDBJ whole genome shotgun (WGS) entry which is preliminary data.</text>
</comment>
<dbReference type="Proteomes" id="UP001141327">
    <property type="component" value="Unassembled WGS sequence"/>
</dbReference>
<evidence type="ECO:0000256" key="1">
    <source>
        <dbReference type="PROSITE-ProRule" id="PRU00259"/>
    </source>
</evidence>
<dbReference type="PROSITE" id="PS50176">
    <property type="entry name" value="ARM_REPEAT"/>
    <property type="match status" value="1"/>
</dbReference>
<feature type="region of interest" description="Disordered" evidence="2">
    <location>
        <begin position="1"/>
        <end position="23"/>
    </location>
</feature>
<keyword evidence="4" id="KW-1185">Reference proteome</keyword>
<accession>A0ABQ8U6K5</accession>
<proteinExistence type="predicted"/>
<organism evidence="3 4">
    <name type="scientific">Paratrimastix pyriformis</name>
    <dbReference type="NCBI Taxonomy" id="342808"/>
    <lineage>
        <taxon>Eukaryota</taxon>
        <taxon>Metamonada</taxon>
        <taxon>Preaxostyla</taxon>
        <taxon>Paratrimastigidae</taxon>
        <taxon>Paratrimastix</taxon>
    </lineage>
</organism>
<name>A0ABQ8U6K5_9EUKA</name>
<dbReference type="InterPro" id="IPR011989">
    <property type="entry name" value="ARM-like"/>
</dbReference>
<evidence type="ECO:0000313" key="4">
    <source>
        <dbReference type="Proteomes" id="UP001141327"/>
    </source>
</evidence>
<dbReference type="InterPro" id="IPR000225">
    <property type="entry name" value="Armadillo"/>
</dbReference>
<dbReference type="EMBL" id="JAPMOS010000125">
    <property type="protein sequence ID" value="KAJ4454978.1"/>
    <property type="molecule type" value="Genomic_DNA"/>
</dbReference>
<protein>
    <submittedName>
        <fullName evidence="3">Uncharacterized protein</fullName>
    </submittedName>
</protein>
<feature type="compositionally biased region" description="Pro residues" evidence="2">
    <location>
        <begin position="354"/>
        <end position="371"/>
    </location>
</feature>
<gene>
    <name evidence="3" type="ORF">PAPYR_10153</name>
</gene>
<dbReference type="Gene3D" id="1.25.10.10">
    <property type="entry name" value="Leucine-rich Repeat Variant"/>
    <property type="match status" value="2"/>
</dbReference>
<dbReference type="PANTHER" id="PTHR23315:SF7">
    <property type="entry name" value="U-BOX DOMAIN-CONTAINING PROTEIN 4"/>
    <property type="match status" value="1"/>
</dbReference>